<feature type="transmembrane region" description="Helical" evidence="1">
    <location>
        <begin position="163"/>
        <end position="187"/>
    </location>
</feature>
<reference evidence="2 3" key="1">
    <citation type="submission" date="2016-10" db="EMBL/GenBank/DDBJ databases">
        <authorList>
            <person name="de Groot N.N."/>
        </authorList>
    </citation>
    <scope>NUCLEOTIDE SEQUENCE [LARGE SCALE GENOMIC DNA]</scope>
    <source>
        <strain evidence="2 3">B25</strain>
    </source>
</reference>
<protein>
    <submittedName>
        <fullName evidence="2">Energy-coupling factor transport system substrate-specific component</fullName>
    </submittedName>
</protein>
<keyword evidence="1" id="KW-0472">Membrane</keyword>
<dbReference type="Proteomes" id="UP000182360">
    <property type="component" value="Unassembled WGS sequence"/>
</dbReference>
<proteinExistence type="predicted"/>
<organism evidence="2 3">
    <name type="scientific">Treponema bryantii</name>
    <dbReference type="NCBI Taxonomy" id="163"/>
    <lineage>
        <taxon>Bacteria</taxon>
        <taxon>Pseudomonadati</taxon>
        <taxon>Spirochaetota</taxon>
        <taxon>Spirochaetia</taxon>
        <taxon>Spirochaetales</taxon>
        <taxon>Treponemataceae</taxon>
        <taxon>Treponema</taxon>
    </lineage>
</organism>
<dbReference type="NCBIfam" id="TIGR02185">
    <property type="entry name" value="Trep_Strep"/>
    <property type="match status" value="1"/>
</dbReference>
<dbReference type="Pfam" id="PF09605">
    <property type="entry name" value="Trep_Strep"/>
    <property type="match status" value="1"/>
</dbReference>
<evidence type="ECO:0000256" key="1">
    <source>
        <dbReference type="SAM" id="Phobius"/>
    </source>
</evidence>
<evidence type="ECO:0000313" key="3">
    <source>
        <dbReference type="Proteomes" id="UP000182360"/>
    </source>
</evidence>
<keyword evidence="1" id="KW-1133">Transmembrane helix</keyword>
<dbReference type="AlphaFoldDB" id="A0A1H9FJI8"/>
<name>A0A1H9FJI8_9SPIR</name>
<keyword evidence="1" id="KW-0812">Transmembrane</keyword>
<sequence>MRKLKIKDVVMTSLLTALYLVFYLVASMIVMVLGQFGHAISPGICAVFTGAVILFLTRKVGKFGQFTIMQAIIMLIFSIMGAGYLPWLITSMVAAVLADVIASREEKPAVWKVALASGVFHVGQAWGSIVPSWFFLESYKSEWIGRGQTPEAMEEMVKYTTGFMGVVSTLIVFVLAVAGVYLGWLILRKHLKEKKNS</sequence>
<dbReference type="InterPro" id="IPR011733">
    <property type="entry name" value="CHP02185_IM"/>
</dbReference>
<gene>
    <name evidence="2" type="ORF">SAMN04487977_10465</name>
</gene>
<feature type="transmembrane region" description="Helical" evidence="1">
    <location>
        <begin position="63"/>
        <end position="79"/>
    </location>
</feature>
<evidence type="ECO:0000313" key="2">
    <source>
        <dbReference type="EMBL" id="SEQ38130.1"/>
    </source>
</evidence>
<feature type="transmembrane region" description="Helical" evidence="1">
    <location>
        <begin position="12"/>
        <end position="33"/>
    </location>
</feature>
<keyword evidence="3" id="KW-1185">Reference proteome</keyword>
<dbReference type="RefSeq" id="WP_218141044.1">
    <property type="nucleotide sequence ID" value="NZ_FOFU01000004.1"/>
</dbReference>
<feature type="transmembrane region" description="Helical" evidence="1">
    <location>
        <begin position="39"/>
        <end position="56"/>
    </location>
</feature>
<dbReference type="EMBL" id="FOFU01000004">
    <property type="protein sequence ID" value="SEQ38130.1"/>
    <property type="molecule type" value="Genomic_DNA"/>
</dbReference>
<accession>A0A1H9FJI8</accession>